<reference evidence="1 2" key="1">
    <citation type="submission" date="2024-03" db="EMBL/GenBank/DDBJ databases">
        <title>Novel species of the genus Variovorax.</title>
        <authorList>
            <person name="Liu Q."/>
            <person name="Xin Y.-H."/>
        </authorList>
    </citation>
    <scope>NUCLEOTIDE SEQUENCE [LARGE SCALE GENOMIC DNA]</scope>
    <source>
        <strain evidence="1 2">KACC 18501</strain>
    </source>
</reference>
<dbReference type="RefSeq" id="WP_340366132.1">
    <property type="nucleotide sequence ID" value="NZ_JBBKZV010000019.1"/>
</dbReference>
<accession>A0ABU8W5A8</accession>
<keyword evidence="2" id="KW-1185">Reference proteome</keyword>
<comment type="caution">
    <text evidence="1">The sequence shown here is derived from an EMBL/GenBank/DDBJ whole genome shotgun (WGS) entry which is preliminary data.</text>
</comment>
<dbReference type="Proteomes" id="UP001363010">
    <property type="component" value="Unassembled WGS sequence"/>
</dbReference>
<dbReference type="EMBL" id="JBBKZV010000019">
    <property type="protein sequence ID" value="MEJ8825105.1"/>
    <property type="molecule type" value="Genomic_DNA"/>
</dbReference>
<evidence type="ECO:0000313" key="2">
    <source>
        <dbReference type="Proteomes" id="UP001363010"/>
    </source>
</evidence>
<name>A0ABU8W5A8_9BURK</name>
<protein>
    <submittedName>
        <fullName evidence="1">Uncharacterized protein</fullName>
    </submittedName>
</protein>
<organism evidence="1 2">
    <name type="scientific">Variovorax humicola</name>
    <dbReference type="NCBI Taxonomy" id="1769758"/>
    <lineage>
        <taxon>Bacteria</taxon>
        <taxon>Pseudomonadati</taxon>
        <taxon>Pseudomonadota</taxon>
        <taxon>Betaproteobacteria</taxon>
        <taxon>Burkholderiales</taxon>
        <taxon>Comamonadaceae</taxon>
        <taxon>Variovorax</taxon>
    </lineage>
</organism>
<proteinExistence type="predicted"/>
<gene>
    <name evidence="1" type="ORF">WKW80_24265</name>
</gene>
<sequence>MPRFEAFATEWRARALREDKQASYGIGHALEVERRRRRASQREAPAAVDPRRAPACLAAVMAAVGNRGARHRGRCLRESGDACAARERSIG</sequence>
<evidence type="ECO:0000313" key="1">
    <source>
        <dbReference type="EMBL" id="MEJ8825105.1"/>
    </source>
</evidence>